<dbReference type="Proteomes" id="UP000182444">
    <property type="component" value="Chromosome 1D"/>
</dbReference>
<accession>A0A1D8NCR0</accession>
<dbReference type="EMBL" id="CP017556">
    <property type="protein sequence ID" value="AOW03419.1"/>
    <property type="molecule type" value="Genomic_DNA"/>
</dbReference>
<evidence type="ECO:0000313" key="1">
    <source>
        <dbReference type="EMBL" id="AOW03419.1"/>
    </source>
</evidence>
<proteinExistence type="predicted"/>
<dbReference type="RefSeq" id="XP_068138661.1">
    <property type="nucleotide sequence ID" value="XM_068282560.1"/>
</dbReference>
<sequence>MPKSYIYIGSHSSGKQHHIRDTAGEQQRGVYKNRSEVCHEPRPAVANTPLGVYPQPAINRDRQVWIITVYERSLEWSGVYGATAFR</sequence>
<organism evidence="1 2">
    <name type="scientific">Yarrowia lipolytica</name>
    <name type="common">Candida lipolytica</name>
    <dbReference type="NCBI Taxonomy" id="4952"/>
    <lineage>
        <taxon>Eukaryota</taxon>
        <taxon>Fungi</taxon>
        <taxon>Dikarya</taxon>
        <taxon>Ascomycota</taxon>
        <taxon>Saccharomycotina</taxon>
        <taxon>Dipodascomycetes</taxon>
        <taxon>Dipodascales</taxon>
        <taxon>Dipodascales incertae sedis</taxon>
        <taxon>Yarrowia</taxon>
    </lineage>
</organism>
<reference evidence="1 2" key="1">
    <citation type="journal article" date="2016" name="PLoS ONE">
        <title>Sequence Assembly of Yarrowia lipolytica Strain W29/CLIB89 Shows Transposable Element Diversity.</title>
        <authorList>
            <person name="Magnan C."/>
            <person name="Yu J."/>
            <person name="Chang I."/>
            <person name="Jahn E."/>
            <person name="Kanomata Y."/>
            <person name="Wu J."/>
            <person name="Zeller M."/>
            <person name="Oakes M."/>
            <person name="Baldi P."/>
            <person name="Sandmeyer S."/>
        </authorList>
    </citation>
    <scope>NUCLEOTIDE SEQUENCE [LARGE SCALE GENOMIC DNA]</scope>
    <source>
        <strain evidence="2">CLIB89(W29)</strain>
    </source>
</reference>
<name>A0A1D8NCR0_YARLL</name>
<evidence type="ECO:0000313" key="2">
    <source>
        <dbReference type="Proteomes" id="UP000182444"/>
    </source>
</evidence>
<protein>
    <submittedName>
        <fullName evidence="1">Uncharacterized protein</fullName>
    </submittedName>
</protein>
<dbReference type="VEuPathDB" id="FungiDB:YALI1_D01456g"/>
<dbReference type="AlphaFoldDB" id="A0A1D8NCR0"/>
<dbReference type="GeneID" id="94583183"/>
<gene>
    <name evidence="1" type="ORF">YALI1_D01456g</name>
</gene>